<dbReference type="EMBL" id="LKEG01000041">
    <property type="protein sequence ID" value="OAJ48437.1"/>
    <property type="molecule type" value="Genomic_DNA"/>
</dbReference>
<name>A0A9X5KWX2_PSEMA</name>
<comment type="caution">
    <text evidence="1">The sequence shown here is derived from an EMBL/GenBank/DDBJ whole genome shotgun (WGS) entry which is preliminary data.</text>
</comment>
<dbReference type="AlphaFoldDB" id="A0A9X5KWX2"/>
<reference evidence="1 2" key="1">
    <citation type="submission" date="2015-09" db="EMBL/GenBank/DDBJ databases">
        <title>Genome sequence of Pseudomonas marginalis ICMP 3553.</title>
        <authorList>
            <person name="Visnovsky S."/>
            <person name="Lu A."/>
            <person name="Panda P."/>
            <person name="Pitman A."/>
        </authorList>
    </citation>
    <scope>NUCLEOTIDE SEQUENCE [LARGE SCALE GENOMIC DNA]</scope>
    <source>
        <strain evidence="1 2">ICMP 3553</strain>
    </source>
</reference>
<sequence>MEFTIPPWGDASTDPLKPDNVKVWLWANDENKPEEPFSQEFVFSVPATGHPVNIARARRGPGIHRIEYEVESLVGNGGLSDFQLLIVDLDAPYEDFVGTIPAPIPPADLPDSVGSDYFQGKPNESAIFTIPPYANQGQAPGDRALFYYANSDEAYLPVVGNPDPFWPIPADRSFPLPLSVVQGHPDGLKSLRYVIVDASGNQSRQSGAFNFDVSLFPNPSNLKAPTIDLAVPGDGLTNRADVAALNGLVARIPQYDNVLRSDDMLSVTLTTSIGSRTLPDFPVSSATFPIPVPVDYATLVALYGATKGLLALTVSYAVKRRSVNYPSVLTAVTDLDLYVVGPDPTGPGLINPDLNRVLVKGRLLLGGEGPDNELRPEHAPRDAIARITLWDKPPTPDAFPFTIRLFYDGLFVPPERLVTNGAANQIIDLDIPWAAIVAGKNGTKLAWYTIGSAGTTNIQQADPTTVDVTANFVQLDAPVVQRTTPVGVINCNSFLPSGTAPVNLLVNIPPSTQFAIGMVVTLDWQGYSDDAATLPVAAAVGTVTKTIQTQSEINQGFTVDLGPYATIFKTIQPTFSTRLAGSAKLHYSIPLAGGPLSSNDATHLVRGHRTGSAGSNGTFCDGAAVPGP</sequence>
<gene>
    <name evidence="1" type="ORF">AO064_13065</name>
</gene>
<proteinExistence type="predicted"/>
<dbReference type="Proteomes" id="UP000077563">
    <property type="component" value="Unassembled WGS sequence"/>
</dbReference>
<protein>
    <submittedName>
        <fullName evidence="1">Uncharacterized protein</fullName>
    </submittedName>
</protein>
<evidence type="ECO:0000313" key="1">
    <source>
        <dbReference type="EMBL" id="OAJ48437.1"/>
    </source>
</evidence>
<accession>A0A9X5KWX2</accession>
<evidence type="ECO:0000313" key="2">
    <source>
        <dbReference type="Proteomes" id="UP000077563"/>
    </source>
</evidence>
<organism evidence="1 2">
    <name type="scientific">Pseudomonas marginalis</name>
    <name type="common">Pseudomonas panacis</name>
    <dbReference type="NCBI Taxonomy" id="298"/>
    <lineage>
        <taxon>Bacteria</taxon>
        <taxon>Pseudomonadati</taxon>
        <taxon>Pseudomonadota</taxon>
        <taxon>Gammaproteobacteria</taxon>
        <taxon>Pseudomonadales</taxon>
        <taxon>Pseudomonadaceae</taxon>
        <taxon>Pseudomonas</taxon>
    </lineage>
</organism>